<evidence type="ECO:0000256" key="2">
    <source>
        <dbReference type="PIRSR" id="PIRSR000868-1"/>
    </source>
</evidence>
<dbReference type="Proteomes" id="UP000748756">
    <property type="component" value="Unassembled WGS sequence"/>
</dbReference>
<dbReference type="Gene3D" id="1.20.190.20">
    <property type="entry name" value="14-3-3 domain"/>
    <property type="match status" value="1"/>
</dbReference>
<reference evidence="4" key="1">
    <citation type="journal article" date="2020" name="Fungal Divers.">
        <title>Resolving the Mortierellaceae phylogeny through synthesis of multi-gene phylogenetics and phylogenomics.</title>
        <authorList>
            <person name="Vandepol N."/>
            <person name="Liber J."/>
            <person name="Desiro A."/>
            <person name="Na H."/>
            <person name="Kennedy M."/>
            <person name="Barry K."/>
            <person name="Grigoriev I.V."/>
            <person name="Miller A.N."/>
            <person name="O'Donnell K."/>
            <person name="Stajich J.E."/>
            <person name="Bonito G."/>
        </authorList>
    </citation>
    <scope>NUCLEOTIDE SEQUENCE</scope>
    <source>
        <strain evidence="4">NRRL 6426</strain>
    </source>
</reference>
<dbReference type="Pfam" id="PF00244">
    <property type="entry name" value="14-3-3"/>
    <property type="match status" value="1"/>
</dbReference>
<keyword evidence="5" id="KW-1185">Reference proteome</keyword>
<proteinExistence type="inferred from homology"/>
<dbReference type="PANTHER" id="PTHR18860">
    <property type="entry name" value="14-3-3 PROTEIN"/>
    <property type="match status" value="1"/>
</dbReference>
<evidence type="ECO:0000259" key="3">
    <source>
        <dbReference type="SMART" id="SM00101"/>
    </source>
</evidence>
<evidence type="ECO:0000256" key="1">
    <source>
        <dbReference type="ARBA" id="ARBA00006141"/>
    </source>
</evidence>
<dbReference type="EMBL" id="JAAAUQ010001824">
    <property type="protein sequence ID" value="KAF9132731.1"/>
    <property type="molecule type" value="Genomic_DNA"/>
</dbReference>
<dbReference type="AlphaFoldDB" id="A0A9P5RJC8"/>
<feature type="site" description="Interaction with phosphoserine on interacting protein" evidence="2">
    <location>
        <position position="84"/>
    </location>
</feature>
<dbReference type="InterPro" id="IPR036815">
    <property type="entry name" value="14-3-3_dom_sf"/>
</dbReference>
<protein>
    <recommendedName>
        <fullName evidence="3">14-3-3 domain-containing protein</fullName>
    </recommendedName>
</protein>
<dbReference type="PRINTS" id="PR00305">
    <property type="entry name" value="1433ZETA"/>
</dbReference>
<organism evidence="4 5">
    <name type="scientific">Linnemannia schmuckeri</name>
    <dbReference type="NCBI Taxonomy" id="64567"/>
    <lineage>
        <taxon>Eukaryota</taxon>
        <taxon>Fungi</taxon>
        <taxon>Fungi incertae sedis</taxon>
        <taxon>Mucoromycota</taxon>
        <taxon>Mortierellomycotina</taxon>
        <taxon>Mortierellomycetes</taxon>
        <taxon>Mortierellales</taxon>
        <taxon>Mortierellaceae</taxon>
        <taxon>Linnemannia</taxon>
    </lineage>
</organism>
<comment type="caution">
    <text evidence="4">The sequence shown here is derived from an EMBL/GenBank/DDBJ whole genome shotgun (WGS) entry which is preliminary data.</text>
</comment>
<feature type="domain" description="14-3-3" evidence="3">
    <location>
        <begin position="32"/>
        <end position="270"/>
    </location>
</feature>
<evidence type="ECO:0000313" key="5">
    <source>
        <dbReference type="Proteomes" id="UP000748756"/>
    </source>
</evidence>
<dbReference type="SMART" id="SM00101">
    <property type="entry name" value="14_3_3"/>
    <property type="match status" value="1"/>
</dbReference>
<dbReference type="InterPro" id="IPR000308">
    <property type="entry name" value="14-3-3"/>
</dbReference>
<accession>A0A9P5RJC8</accession>
<dbReference type="OrthoDB" id="10260625at2759"/>
<comment type="similarity">
    <text evidence="1">Belongs to the 14-3-3 family.</text>
</comment>
<evidence type="ECO:0000313" key="4">
    <source>
        <dbReference type="EMBL" id="KAF9132731.1"/>
    </source>
</evidence>
<feature type="non-terminal residue" evidence="4">
    <location>
        <position position="270"/>
    </location>
</feature>
<sequence>QHSFNNTTETDVVQHFNTTNTTNSQYIFSMVDTAVYMAKVAEQAERYDEMVSHMKDITKHHVPLTLEERNLLSVAFKNLIGARRAAWRIVSSIEEKEISNSRENRVENLKVYRAKIEKELHETCADIFHILDDEVIPFADATDKNECLVFYYKMKADYYRYVAEITKDDARKKASDTAEELYREATEFASDLAHTHPIRLGLALNYSVFYYEILNNADKACEIAKGAMDSAITLLESEEAQNLAHDYRDSVLIIQLLKDNVTLWVENQQE</sequence>
<dbReference type="CDD" id="cd08774">
    <property type="entry name" value="14-3-3"/>
    <property type="match status" value="1"/>
</dbReference>
<dbReference type="SUPFAM" id="SSF48445">
    <property type="entry name" value="14-3-3 protein"/>
    <property type="match status" value="1"/>
</dbReference>
<gene>
    <name evidence="4" type="ORF">BG015_003671</name>
</gene>
<name>A0A9P5RJC8_9FUNG</name>
<dbReference type="PIRSF" id="PIRSF000868">
    <property type="entry name" value="14-3-3"/>
    <property type="match status" value="1"/>
</dbReference>
<dbReference type="InterPro" id="IPR023410">
    <property type="entry name" value="14-3-3_domain"/>
</dbReference>
<feature type="site" description="Interaction with phosphoserine on interacting protein" evidence="2">
    <location>
        <position position="160"/>
    </location>
</feature>